<evidence type="ECO:0000256" key="1">
    <source>
        <dbReference type="SAM" id="Phobius"/>
    </source>
</evidence>
<comment type="caution">
    <text evidence="2">The sequence shown here is derived from an EMBL/GenBank/DDBJ whole genome shotgun (WGS) entry which is preliminary data.</text>
</comment>
<evidence type="ECO:0000313" key="2">
    <source>
        <dbReference type="EMBL" id="TDU89458.1"/>
    </source>
</evidence>
<keyword evidence="1" id="KW-1133">Transmembrane helix</keyword>
<reference evidence="2 3" key="1">
    <citation type="submission" date="2019-03" db="EMBL/GenBank/DDBJ databases">
        <title>Genomic Encyclopedia of Type Strains, Phase III (KMG-III): the genomes of soil and plant-associated and newly described type strains.</title>
        <authorList>
            <person name="Whitman W."/>
        </authorList>
    </citation>
    <scope>NUCLEOTIDE SEQUENCE [LARGE SCALE GENOMIC DNA]</scope>
    <source>
        <strain evidence="2 3">VKM Ac-2575</strain>
    </source>
</reference>
<feature type="transmembrane region" description="Helical" evidence="1">
    <location>
        <begin position="12"/>
        <end position="31"/>
    </location>
</feature>
<dbReference type="EMBL" id="SOCE01000001">
    <property type="protein sequence ID" value="TDU89458.1"/>
    <property type="molecule type" value="Genomic_DNA"/>
</dbReference>
<evidence type="ECO:0000313" key="3">
    <source>
        <dbReference type="Proteomes" id="UP000295151"/>
    </source>
</evidence>
<sequence length="200" mass="21872">MNLPDIPDGPAWLGWVLFVLVLAVLIFREIGNYRGQDATRRLTELQADKAALELLTASISAQGAQLDAISRALAADSPARPSEEDLVHIPDEYSALVRHLRSRERARQELPNIVAQLAGLQARRMEIERRLTQHLPGAAEEAADLRKELLGVTGGVASLVQMVAESPRVYVSANPPKDPVADDIWIDTSTEIRFNQAGPA</sequence>
<organism evidence="2 3">
    <name type="scientific">Kribbella voronezhensis</name>
    <dbReference type="NCBI Taxonomy" id="2512212"/>
    <lineage>
        <taxon>Bacteria</taxon>
        <taxon>Bacillati</taxon>
        <taxon>Actinomycetota</taxon>
        <taxon>Actinomycetes</taxon>
        <taxon>Propionibacteriales</taxon>
        <taxon>Kribbellaceae</taxon>
        <taxon>Kribbella</taxon>
    </lineage>
</organism>
<keyword evidence="1" id="KW-0472">Membrane</keyword>
<dbReference type="RefSeq" id="WP_133979527.1">
    <property type="nucleotide sequence ID" value="NZ_SOCE01000001.1"/>
</dbReference>
<dbReference type="Proteomes" id="UP000295151">
    <property type="component" value="Unassembled WGS sequence"/>
</dbReference>
<name>A0A4R7TDL2_9ACTN</name>
<accession>A0A4R7TDL2</accession>
<proteinExistence type="predicted"/>
<dbReference type="AlphaFoldDB" id="A0A4R7TDL2"/>
<keyword evidence="3" id="KW-1185">Reference proteome</keyword>
<protein>
    <submittedName>
        <fullName evidence="2">Uncharacterized protein</fullName>
    </submittedName>
</protein>
<gene>
    <name evidence="2" type="ORF">EV138_3026</name>
</gene>
<keyword evidence="1" id="KW-0812">Transmembrane</keyword>